<comment type="similarity">
    <text evidence="2">Belongs to the major facilitator superfamily. Proton-dependent oligopeptide transporter (POT/PTR) (TC 2.A.17) family.</text>
</comment>
<evidence type="ECO:0000256" key="7">
    <source>
        <dbReference type="SAM" id="Phobius"/>
    </source>
</evidence>
<dbReference type="Proteomes" id="UP000428333">
    <property type="component" value="Linkage Group LG08"/>
</dbReference>
<feature type="transmembrane region" description="Helical" evidence="7">
    <location>
        <begin position="157"/>
        <end position="175"/>
    </location>
</feature>
<dbReference type="GO" id="GO:0022857">
    <property type="term" value="F:transmembrane transporter activity"/>
    <property type="evidence" value="ECO:0007669"/>
    <property type="project" value="InterPro"/>
</dbReference>
<protein>
    <recommendedName>
        <fullName evidence="10">Major facilitator superfamily (MFS) profile domain-containing protein</fullName>
    </recommendedName>
</protein>
<keyword evidence="4 7" id="KW-1133">Transmembrane helix</keyword>
<dbReference type="SUPFAM" id="SSF103473">
    <property type="entry name" value="MFS general substrate transporter"/>
    <property type="match status" value="1"/>
</dbReference>
<feature type="transmembrane region" description="Helical" evidence="7">
    <location>
        <begin position="231"/>
        <end position="251"/>
    </location>
</feature>
<comment type="similarity">
    <text evidence="6">Belongs to the major facilitator superfamily. Phosphate:H(+) symporter (TC 2.A.1.9) family.</text>
</comment>
<dbReference type="GO" id="GO:0006857">
    <property type="term" value="P:oligopeptide transport"/>
    <property type="evidence" value="ECO:0007669"/>
    <property type="project" value="InterPro"/>
</dbReference>
<dbReference type="InterPro" id="IPR000109">
    <property type="entry name" value="POT_fam"/>
</dbReference>
<dbReference type="OrthoDB" id="8904098at2759"/>
<evidence type="ECO:0000256" key="6">
    <source>
        <dbReference type="ARBA" id="ARBA00044504"/>
    </source>
</evidence>
<evidence type="ECO:0000256" key="2">
    <source>
        <dbReference type="ARBA" id="ARBA00005982"/>
    </source>
</evidence>
<dbReference type="PANTHER" id="PTHR11654">
    <property type="entry name" value="OLIGOPEPTIDE TRANSPORTER-RELATED"/>
    <property type="match status" value="1"/>
</dbReference>
<evidence type="ECO:0000313" key="8">
    <source>
        <dbReference type="EMBL" id="KAE9454889.1"/>
    </source>
</evidence>
<evidence type="ECO:0000256" key="3">
    <source>
        <dbReference type="ARBA" id="ARBA00022692"/>
    </source>
</evidence>
<dbReference type="PROSITE" id="PS01022">
    <property type="entry name" value="PTR2_1"/>
    <property type="match status" value="1"/>
</dbReference>
<sequence length="308" mass="33397">MTNSTAIDVPETESSPLLDDSAGVVGDGVVDYKGRPANRFNSGGWTSALFLIGVELAERFTHTGISSNLITYLTGSMGLSKATAAENVNTWGGVATMLPLLGAFIADSYLGRYQTILISSLLYVLGLGLMTLSAVLLSLSSSDSKNGAEIMSSSPSQFQVIFFFVSLYLVAIALGGHKPCLQAFGADQFDGQDPKESKAKSSFFNWWYLGLVTGPTAAMLFLNYIQDNLSWGLGFGIPCISMTIALVVFLMGTRTYRYAIICRENNPFFRIGKVFSRTARNWRASSSLILVEMEAQGTLPDKNSQQFR</sequence>
<dbReference type="Gene3D" id="1.20.1250.20">
    <property type="entry name" value="MFS general substrate transporter like domains"/>
    <property type="match status" value="1"/>
</dbReference>
<evidence type="ECO:0000256" key="1">
    <source>
        <dbReference type="ARBA" id="ARBA00004141"/>
    </source>
</evidence>
<dbReference type="AlphaFoldDB" id="A0A6A4LHY9"/>
<evidence type="ECO:0000256" key="4">
    <source>
        <dbReference type="ARBA" id="ARBA00022989"/>
    </source>
</evidence>
<proteinExistence type="inferred from homology"/>
<organism evidence="8 9">
    <name type="scientific">Rhododendron williamsianum</name>
    <dbReference type="NCBI Taxonomy" id="262921"/>
    <lineage>
        <taxon>Eukaryota</taxon>
        <taxon>Viridiplantae</taxon>
        <taxon>Streptophyta</taxon>
        <taxon>Embryophyta</taxon>
        <taxon>Tracheophyta</taxon>
        <taxon>Spermatophyta</taxon>
        <taxon>Magnoliopsida</taxon>
        <taxon>eudicotyledons</taxon>
        <taxon>Gunneridae</taxon>
        <taxon>Pentapetalae</taxon>
        <taxon>asterids</taxon>
        <taxon>Ericales</taxon>
        <taxon>Ericaceae</taxon>
        <taxon>Ericoideae</taxon>
        <taxon>Rhodoreae</taxon>
        <taxon>Rhododendron</taxon>
    </lineage>
</organism>
<evidence type="ECO:0000256" key="5">
    <source>
        <dbReference type="ARBA" id="ARBA00023136"/>
    </source>
</evidence>
<comment type="subcellular location">
    <subcellularLocation>
        <location evidence="1">Membrane</location>
        <topology evidence="1">Multi-pass membrane protein</topology>
    </subcellularLocation>
</comment>
<comment type="caution">
    <text evidence="8">The sequence shown here is derived from an EMBL/GenBank/DDBJ whole genome shotgun (WGS) entry which is preliminary data.</text>
</comment>
<feature type="transmembrane region" description="Helical" evidence="7">
    <location>
        <begin position="206"/>
        <end position="225"/>
    </location>
</feature>
<feature type="transmembrane region" description="Helical" evidence="7">
    <location>
        <begin position="117"/>
        <end position="137"/>
    </location>
</feature>
<name>A0A6A4LHY9_9ERIC</name>
<dbReference type="InterPro" id="IPR036259">
    <property type="entry name" value="MFS_trans_sf"/>
</dbReference>
<dbReference type="GO" id="GO:0016020">
    <property type="term" value="C:membrane"/>
    <property type="evidence" value="ECO:0007669"/>
    <property type="project" value="UniProtKB-SubCell"/>
</dbReference>
<dbReference type="InterPro" id="IPR018456">
    <property type="entry name" value="PTR2_symporter_CS"/>
</dbReference>
<keyword evidence="9" id="KW-1185">Reference proteome</keyword>
<dbReference type="EMBL" id="QEFC01002090">
    <property type="protein sequence ID" value="KAE9454889.1"/>
    <property type="molecule type" value="Genomic_DNA"/>
</dbReference>
<feature type="non-terminal residue" evidence="8">
    <location>
        <position position="1"/>
    </location>
</feature>
<accession>A0A6A4LHY9</accession>
<evidence type="ECO:0000313" key="9">
    <source>
        <dbReference type="Proteomes" id="UP000428333"/>
    </source>
</evidence>
<gene>
    <name evidence="8" type="ORF">C3L33_13202</name>
</gene>
<keyword evidence="5 7" id="KW-0472">Membrane</keyword>
<evidence type="ECO:0008006" key="10">
    <source>
        <dbReference type="Google" id="ProtNLM"/>
    </source>
</evidence>
<reference evidence="8 9" key="1">
    <citation type="journal article" date="2019" name="Genome Biol. Evol.">
        <title>The Rhododendron genome and chromosomal organization provide insight into shared whole-genome duplications across the heath family (Ericaceae).</title>
        <authorList>
            <person name="Soza V.L."/>
            <person name="Lindsley D."/>
            <person name="Waalkes A."/>
            <person name="Ramage E."/>
            <person name="Patwardhan R.P."/>
            <person name="Burton J.N."/>
            <person name="Adey A."/>
            <person name="Kumar A."/>
            <person name="Qiu R."/>
            <person name="Shendure J."/>
            <person name="Hall B."/>
        </authorList>
    </citation>
    <scope>NUCLEOTIDE SEQUENCE [LARGE SCALE GENOMIC DNA]</scope>
    <source>
        <strain evidence="8">RSF 1966-606</strain>
    </source>
</reference>
<keyword evidence="3 7" id="KW-0812">Transmembrane</keyword>
<dbReference type="Pfam" id="PF00854">
    <property type="entry name" value="PTR2"/>
    <property type="match status" value="1"/>
</dbReference>